<dbReference type="InterPro" id="IPR036875">
    <property type="entry name" value="Znf_CCHC_sf"/>
</dbReference>
<keyword evidence="1" id="KW-0479">Metal-binding</keyword>
<name>A0A5N6LWK5_9ASTR</name>
<comment type="caution">
    <text evidence="4">The sequence shown here is derived from an EMBL/GenBank/DDBJ whole genome shotgun (WGS) entry which is preliminary data.</text>
</comment>
<dbReference type="Gene3D" id="4.10.60.10">
    <property type="entry name" value="Zinc finger, CCHC-type"/>
    <property type="match status" value="1"/>
</dbReference>
<reference evidence="4 5" key="1">
    <citation type="submission" date="2019-05" db="EMBL/GenBank/DDBJ databases">
        <title>Mikania micrantha, genome provides insights into the molecular mechanism of rapid growth.</title>
        <authorList>
            <person name="Liu B."/>
        </authorList>
    </citation>
    <scope>NUCLEOTIDE SEQUENCE [LARGE SCALE GENOMIC DNA]</scope>
    <source>
        <strain evidence="4">NLD-2019</strain>
        <tissue evidence="4">Leaf</tissue>
    </source>
</reference>
<dbReference type="GO" id="GO:0008270">
    <property type="term" value="F:zinc ion binding"/>
    <property type="evidence" value="ECO:0007669"/>
    <property type="project" value="UniProtKB-KW"/>
</dbReference>
<dbReference type="OrthoDB" id="1751327at2759"/>
<feature type="domain" description="CCHC-type" evidence="3">
    <location>
        <begin position="26"/>
        <end position="41"/>
    </location>
</feature>
<keyword evidence="5" id="KW-1185">Reference proteome</keyword>
<evidence type="ECO:0000256" key="2">
    <source>
        <dbReference type="SAM" id="MobiDB-lite"/>
    </source>
</evidence>
<dbReference type="Gene3D" id="2.40.70.10">
    <property type="entry name" value="Acid Proteases"/>
    <property type="match status" value="1"/>
</dbReference>
<dbReference type="InterPro" id="IPR001878">
    <property type="entry name" value="Znf_CCHC"/>
</dbReference>
<organism evidence="4 5">
    <name type="scientific">Mikania micrantha</name>
    <name type="common">bitter vine</name>
    <dbReference type="NCBI Taxonomy" id="192012"/>
    <lineage>
        <taxon>Eukaryota</taxon>
        <taxon>Viridiplantae</taxon>
        <taxon>Streptophyta</taxon>
        <taxon>Embryophyta</taxon>
        <taxon>Tracheophyta</taxon>
        <taxon>Spermatophyta</taxon>
        <taxon>Magnoliopsida</taxon>
        <taxon>eudicotyledons</taxon>
        <taxon>Gunneridae</taxon>
        <taxon>Pentapetalae</taxon>
        <taxon>asterids</taxon>
        <taxon>campanulids</taxon>
        <taxon>Asterales</taxon>
        <taxon>Asteraceae</taxon>
        <taxon>Asteroideae</taxon>
        <taxon>Heliantheae alliance</taxon>
        <taxon>Eupatorieae</taxon>
        <taxon>Mikania</taxon>
    </lineage>
</organism>
<accession>A0A5N6LWK5</accession>
<evidence type="ECO:0000256" key="1">
    <source>
        <dbReference type="PROSITE-ProRule" id="PRU00047"/>
    </source>
</evidence>
<dbReference type="GO" id="GO:0003676">
    <property type="term" value="F:nucleic acid binding"/>
    <property type="evidence" value="ECO:0007669"/>
    <property type="project" value="InterPro"/>
</dbReference>
<evidence type="ECO:0000259" key="3">
    <source>
        <dbReference type="PROSITE" id="PS50158"/>
    </source>
</evidence>
<sequence length="201" mass="22019">MQATNNAARALPPPPQNPGSNNNRGCYNCGEMGHFSRDCPKRVQQGAQAPRGRAFVIGANVARQDPNVVTGTFLLHDSYASILFDTGADQSFISSNFARQLNLTEETLDSPYIIEVANVKQITVSTILRNCPLTLTDHTFTIDLLPMELGSFDIIVGMDWLSLNRVEVICSEKLLRIPVANDRVLEVRGDQAKLSHPEPAG</sequence>
<dbReference type="SUPFAM" id="SSF57756">
    <property type="entry name" value="Retrovirus zinc finger-like domains"/>
    <property type="match status" value="1"/>
</dbReference>
<dbReference type="SUPFAM" id="SSF50630">
    <property type="entry name" value="Acid proteases"/>
    <property type="match status" value="1"/>
</dbReference>
<protein>
    <recommendedName>
        <fullName evidence="3">CCHC-type domain-containing protein</fullName>
    </recommendedName>
</protein>
<dbReference type="PANTHER" id="PTHR15503">
    <property type="entry name" value="LDOC1 RELATED"/>
    <property type="match status" value="1"/>
</dbReference>
<feature type="region of interest" description="Disordered" evidence="2">
    <location>
        <begin position="1"/>
        <end position="22"/>
    </location>
</feature>
<proteinExistence type="predicted"/>
<dbReference type="Proteomes" id="UP000326396">
    <property type="component" value="Linkage Group LG8"/>
</dbReference>
<keyword evidence="1" id="KW-0863">Zinc-finger</keyword>
<dbReference type="InterPro" id="IPR032567">
    <property type="entry name" value="RTL1-rel"/>
</dbReference>
<keyword evidence="1" id="KW-0862">Zinc</keyword>
<evidence type="ECO:0000313" key="5">
    <source>
        <dbReference type="Proteomes" id="UP000326396"/>
    </source>
</evidence>
<dbReference type="Pfam" id="PF00098">
    <property type="entry name" value="zf-CCHC"/>
    <property type="match status" value="1"/>
</dbReference>
<dbReference type="Pfam" id="PF08284">
    <property type="entry name" value="RVP_2"/>
    <property type="match status" value="1"/>
</dbReference>
<dbReference type="CDD" id="cd00303">
    <property type="entry name" value="retropepsin_like"/>
    <property type="match status" value="1"/>
</dbReference>
<dbReference type="SMART" id="SM00343">
    <property type="entry name" value="ZnF_C2HC"/>
    <property type="match status" value="1"/>
</dbReference>
<evidence type="ECO:0000313" key="4">
    <source>
        <dbReference type="EMBL" id="KAD2805695.1"/>
    </source>
</evidence>
<dbReference type="InterPro" id="IPR021109">
    <property type="entry name" value="Peptidase_aspartic_dom_sf"/>
</dbReference>
<dbReference type="EMBL" id="SZYD01000018">
    <property type="protein sequence ID" value="KAD2805695.1"/>
    <property type="molecule type" value="Genomic_DNA"/>
</dbReference>
<gene>
    <name evidence="4" type="ORF">E3N88_39072</name>
</gene>
<dbReference type="PROSITE" id="PS50158">
    <property type="entry name" value="ZF_CCHC"/>
    <property type="match status" value="1"/>
</dbReference>
<dbReference type="PANTHER" id="PTHR15503:SF45">
    <property type="entry name" value="RNA-DIRECTED DNA POLYMERASE HOMOLOG"/>
    <property type="match status" value="1"/>
</dbReference>
<dbReference type="AlphaFoldDB" id="A0A5N6LWK5"/>